<evidence type="ECO:0000313" key="9">
    <source>
        <dbReference type="Proteomes" id="UP000095439"/>
    </source>
</evidence>
<evidence type="ECO:0000256" key="1">
    <source>
        <dbReference type="ARBA" id="ARBA00010641"/>
    </source>
</evidence>
<evidence type="ECO:0000256" key="3">
    <source>
        <dbReference type="ARBA" id="ARBA00023082"/>
    </source>
</evidence>
<feature type="domain" description="RNA polymerase sigma factor 70 region 4 type 2" evidence="7">
    <location>
        <begin position="106"/>
        <end position="156"/>
    </location>
</feature>
<dbReference type="SUPFAM" id="SSF88946">
    <property type="entry name" value="Sigma2 domain of RNA polymerase sigma factors"/>
    <property type="match status" value="1"/>
</dbReference>
<proteinExistence type="inferred from homology"/>
<keyword evidence="5" id="KW-0804">Transcription</keyword>
<keyword evidence="3" id="KW-0731">Sigma factor</keyword>
<dbReference type="InterPro" id="IPR036388">
    <property type="entry name" value="WH-like_DNA-bd_sf"/>
</dbReference>
<dbReference type="PANTHER" id="PTHR43133:SF52">
    <property type="entry name" value="ECF RNA POLYMERASE SIGMA FACTOR SIGL"/>
    <property type="match status" value="1"/>
</dbReference>
<dbReference type="Proteomes" id="UP000095439">
    <property type="component" value="Unassembled WGS sequence"/>
</dbReference>
<feature type="domain" description="RNA polymerase sigma-70 region 2" evidence="6">
    <location>
        <begin position="8"/>
        <end position="76"/>
    </location>
</feature>
<evidence type="ECO:0000313" key="8">
    <source>
        <dbReference type="EMBL" id="CUO03852.1"/>
    </source>
</evidence>
<keyword evidence="4" id="KW-0238">DNA-binding</keyword>
<dbReference type="SUPFAM" id="SSF88659">
    <property type="entry name" value="Sigma3 and sigma4 domains of RNA polymerase sigma factors"/>
    <property type="match status" value="1"/>
</dbReference>
<dbReference type="GO" id="GO:0016987">
    <property type="term" value="F:sigma factor activity"/>
    <property type="evidence" value="ECO:0007669"/>
    <property type="project" value="UniProtKB-KW"/>
</dbReference>
<dbReference type="InterPro" id="IPR013325">
    <property type="entry name" value="RNA_pol_sigma_r2"/>
</dbReference>
<dbReference type="InterPro" id="IPR039425">
    <property type="entry name" value="RNA_pol_sigma-70-like"/>
</dbReference>
<dbReference type="EMBL" id="CYYY01000009">
    <property type="protein sequence ID" value="CUO03852.1"/>
    <property type="molecule type" value="Genomic_DNA"/>
</dbReference>
<evidence type="ECO:0000259" key="6">
    <source>
        <dbReference type="Pfam" id="PF04542"/>
    </source>
</evidence>
<dbReference type="AlphaFoldDB" id="A0A174BS04"/>
<dbReference type="RefSeq" id="WP_055181824.1">
    <property type="nucleotide sequence ID" value="NZ_CABIWY010000009.1"/>
</dbReference>
<evidence type="ECO:0000256" key="5">
    <source>
        <dbReference type="ARBA" id="ARBA00023163"/>
    </source>
</evidence>
<evidence type="ECO:0000256" key="4">
    <source>
        <dbReference type="ARBA" id="ARBA00023125"/>
    </source>
</evidence>
<accession>A0A174BS04</accession>
<sequence>MKLELEEIYKTYFQDVYYFVLAMSKDPHIAEEITQETFFKALKGVKHFQGKCSIKSWLCQIARNEYISYTRKKHRTDQELTEQAYGDGKTEGPEQRILRKDEAMTVYQILHYLDEPYKEVFTLKVLGELNYKEIAQIFGKQETWARVTYHRARVKIQDILERRST</sequence>
<dbReference type="InterPro" id="IPR007627">
    <property type="entry name" value="RNA_pol_sigma70_r2"/>
</dbReference>
<evidence type="ECO:0000259" key="7">
    <source>
        <dbReference type="Pfam" id="PF08281"/>
    </source>
</evidence>
<gene>
    <name evidence="8" type="primary">sigM_3</name>
    <name evidence="8" type="ORF">ERS852423_02109</name>
</gene>
<keyword evidence="2" id="KW-0805">Transcription regulation</keyword>
<dbReference type="GO" id="GO:0006352">
    <property type="term" value="P:DNA-templated transcription initiation"/>
    <property type="evidence" value="ECO:0007669"/>
    <property type="project" value="InterPro"/>
</dbReference>
<dbReference type="Pfam" id="PF08281">
    <property type="entry name" value="Sigma70_r4_2"/>
    <property type="match status" value="1"/>
</dbReference>
<dbReference type="NCBIfam" id="TIGR02937">
    <property type="entry name" value="sigma70-ECF"/>
    <property type="match status" value="1"/>
</dbReference>
<dbReference type="GO" id="GO:0003677">
    <property type="term" value="F:DNA binding"/>
    <property type="evidence" value="ECO:0007669"/>
    <property type="project" value="UniProtKB-KW"/>
</dbReference>
<protein>
    <submittedName>
        <fullName evidence="8">RNA polymerase sigma factor sigM</fullName>
    </submittedName>
</protein>
<dbReference type="PANTHER" id="PTHR43133">
    <property type="entry name" value="RNA POLYMERASE ECF-TYPE SIGMA FACTO"/>
    <property type="match status" value="1"/>
</dbReference>
<dbReference type="InterPro" id="IPR014284">
    <property type="entry name" value="RNA_pol_sigma-70_dom"/>
</dbReference>
<dbReference type="Pfam" id="PF04542">
    <property type="entry name" value="Sigma70_r2"/>
    <property type="match status" value="1"/>
</dbReference>
<dbReference type="Gene3D" id="1.10.1740.10">
    <property type="match status" value="1"/>
</dbReference>
<reference evidence="8 9" key="1">
    <citation type="submission" date="2015-09" db="EMBL/GenBank/DDBJ databases">
        <authorList>
            <consortium name="Pathogen Informatics"/>
        </authorList>
    </citation>
    <scope>NUCLEOTIDE SEQUENCE [LARGE SCALE GENOMIC DNA]</scope>
    <source>
        <strain evidence="8 9">2789STDY5608866</strain>
    </source>
</reference>
<dbReference type="InterPro" id="IPR013324">
    <property type="entry name" value="RNA_pol_sigma_r3/r4-like"/>
</dbReference>
<comment type="similarity">
    <text evidence="1">Belongs to the sigma-70 factor family. ECF subfamily.</text>
</comment>
<evidence type="ECO:0000256" key="2">
    <source>
        <dbReference type="ARBA" id="ARBA00023015"/>
    </source>
</evidence>
<name>A0A174BS04_9FIRM</name>
<dbReference type="InterPro" id="IPR013249">
    <property type="entry name" value="RNA_pol_sigma70_r4_t2"/>
</dbReference>
<dbReference type="Gene3D" id="1.10.10.10">
    <property type="entry name" value="Winged helix-like DNA-binding domain superfamily/Winged helix DNA-binding domain"/>
    <property type="match status" value="1"/>
</dbReference>
<organism evidence="8 9">
    <name type="scientific">Dorea longicatena</name>
    <dbReference type="NCBI Taxonomy" id="88431"/>
    <lineage>
        <taxon>Bacteria</taxon>
        <taxon>Bacillati</taxon>
        <taxon>Bacillota</taxon>
        <taxon>Clostridia</taxon>
        <taxon>Lachnospirales</taxon>
        <taxon>Lachnospiraceae</taxon>
        <taxon>Dorea</taxon>
    </lineage>
</organism>